<accession>A0A8T0APN9</accession>
<reference evidence="5" key="1">
    <citation type="submission" date="2020-08" db="EMBL/GenBank/DDBJ databases">
        <title>Chromosome-level assembly of Southern catfish (Silurus meridionalis) provides insights into visual adaptation to the nocturnal and benthic lifestyles.</title>
        <authorList>
            <person name="Zhang Y."/>
            <person name="Wang D."/>
            <person name="Peng Z."/>
        </authorList>
    </citation>
    <scope>NUCLEOTIDE SEQUENCE</scope>
    <source>
        <strain evidence="5">SWU-2019-XX</strain>
        <tissue evidence="5">Muscle</tissue>
    </source>
</reference>
<dbReference type="PROSITE" id="PS50228">
    <property type="entry name" value="SUEL_LECTIN"/>
    <property type="match status" value="2"/>
</dbReference>
<feature type="chain" id="PRO_5035811564" description="SUEL-type lectin domain-containing protein" evidence="3">
    <location>
        <begin position="22"/>
        <end position="214"/>
    </location>
</feature>
<dbReference type="EMBL" id="JABFDY010000017">
    <property type="protein sequence ID" value="KAF7695031.1"/>
    <property type="molecule type" value="Genomic_DNA"/>
</dbReference>
<feature type="signal peptide" evidence="3">
    <location>
        <begin position="1"/>
        <end position="21"/>
    </location>
</feature>
<evidence type="ECO:0000313" key="6">
    <source>
        <dbReference type="Proteomes" id="UP000606274"/>
    </source>
</evidence>
<feature type="domain" description="SUEL-type lectin" evidence="4">
    <location>
        <begin position="124"/>
        <end position="214"/>
    </location>
</feature>
<keyword evidence="1" id="KW-0430">Lectin</keyword>
<organism evidence="5 6">
    <name type="scientific">Silurus meridionalis</name>
    <name type="common">Southern catfish</name>
    <name type="synonym">Silurus soldatovi meridionalis</name>
    <dbReference type="NCBI Taxonomy" id="175797"/>
    <lineage>
        <taxon>Eukaryota</taxon>
        <taxon>Metazoa</taxon>
        <taxon>Chordata</taxon>
        <taxon>Craniata</taxon>
        <taxon>Vertebrata</taxon>
        <taxon>Euteleostomi</taxon>
        <taxon>Actinopterygii</taxon>
        <taxon>Neopterygii</taxon>
        <taxon>Teleostei</taxon>
        <taxon>Ostariophysi</taxon>
        <taxon>Siluriformes</taxon>
        <taxon>Siluridae</taxon>
        <taxon>Silurus</taxon>
    </lineage>
</organism>
<keyword evidence="6" id="KW-1185">Reference proteome</keyword>
<dbReference type="Proteomes" id="UP000606274">
    <property type="component" value="Unassembled WGS sequence"/>
</dbReference>
<dbReference type="AlphaFoldDB" id="A0A8T0APN9"/>
<keyword evidence="3" id="KW-0732">Signal</keyword>
<keyword evidence="2" id="KW-0677">Repeat</keyword>
<comment type="caution">
    <text evidence="5">The sequence shown here is derived from an EMBL/GenBank/DDBJ whole genome shotgun (WGS) entry which is preliminary data.</text>
</comment>
<dbReference type="InterPro" id="IPR000922">
    <property type="entry name" value="Lectin_gal-bd_dom"/>
</dbReference>
<gene>
    <name evidence="5" type="ORF">HF521_006754</name>
</gene>
<proteinExistence type="predicted"/>
<evidence type="ECO:0000256" key="1">
    <source>
        <dbReference type="ARBA" id="ARBA00022734"/>
    </source>
</evidence>
<dbReference type="Pfam" id="PF02140">
    <property type="entry name" value="SUEL_Lectin"/>
    <property type="match status" value="2"/>
</dbReference>
<dbReference type="Gene3D" id="2.60.120.740">
    <property type="match status" value="2"/>
</dbReference>
<dbReference type="FunFam" id="2.60.120.740:FF:000001">
    <property type="entry name" value="Adhesion G protein-coupled receptor L2"/>
    <property type="match status" value="1"/>
</dbReference>
<name>A0A8T0APN9_SILME</name>
<protein>
    <recommendedName>
        <fullName evidence="4">SUEL-type lectin domain-containing protein</fullName>
    </recommendedName>
</protein>
<evidence type="ECO:0000256" key="3">
    <source>
        <dbReference type="SAM" id="SignalP"/>
    </source>
</evidence>
<evidence type="ECO:0000256" key="2">
    <source>
        <dbReference type="ARBA" id="ARBA00022737"/>
    </source>
</evidence>
<evidence type="ECO:0000259" key="4">
    <source>
        <dbReference type="PROSITE" id="PS50228"/>
    </source>
</evidence>
<feature type="domain" description="SUEL-type lectin" evidence="4">
    <location>
        <begin position="26"/>
        <end position="116"/>
    </location>
</feature>
<evidence type="ECO:0000313" key="5">
    <source>
        <dbReference type="EMBL" id="KAF7695031.1"/>
    </source>
</evidence>
<dbReference type="PANTHER" id="PTHR46780">
    <property type="entry name" value="PROTEIN EVA-1"/>
    <property type="match status" value="1"/>
</dbReference>
<dbReference type="GO" id="GO:0030246">
    <property type="term" value="F:carbohydrate binding"/>
    <property type="evidence" value="ECO:0007669"/>
    <property type="project" value="UniProtKB-KW"/>
</dbReference>
<sequence length="214" mass="23677">MFLLKFAVLGLLIAALHLTSAEVTVICEKHQRTLSCGIDAIEIISANYGRTDSRTCSTGVPFCSTMNTNCHGPNARATVAALCNGRRTCTLEASDRFFIDPCTGTTKYLTVSYRCKPILKRKVFCEGSSAVLACGNRRLKFHSANYGRLDSTTCAHRRNPCETFNKTCRSHDSLRRITARCAGHNHCVVPVANSFFSDPCFGTYKYLKVAYYCV</sequence>
<dbReference type="InterPro" id="IPR043159">
    <property type="entry name" value="Lectin_gal-bd_sf"/>
</dbReference>